<evidence type="ECO:0000256" key="1">
    <source>
        <dbReference type="SAM" id="Phobius"/>
    </source>
</evidence>
<comment type="caution">
    <text evidence="2">The sequence shown here is derived from an EMBL/GenBank/DDBJ whole genome shotgun (WGS) entry which is preliminary data.</text>
</comment>
<evidence type="ECO:0000313" key="2">
    <source>
        <dbReference type="EMBL" id="KXV20168.1"/>
    </source>
</evidence>
<protein>
    <recommendedName>
        <fullName evidence="8">Helix-turn-helix domain-containing protein</fullName>
    </recommendedName>
</protein>
<accession>A0A149S094</accession>
<evidence type="ECO:0000313" key="7">
    <source>
        <dbReference type="Proteomes" id="UP000242683"/>
    </source>
</evidence>
<evidence type="ECO:0008006" key="8">
    <source>
        <dbReference type="Google" id="ProtNLM"/>
    </source>
</evidence>
<keyword evidence="1" id="KW-0472">Membrane</keyword>
<evidence type="ECO:0000313" key="4">
    <source>
        <dbReference type="EMBL" id="OUJ06673.1"/>
    </source>
</evidence>
<dbReference type="RefSeq" id="WP_025829087.1">
    <property type="nucleotide sequence ID" value="NZ_JBDNKN010000013.1"/>
</dbReference>
<dbReference type="EMBL" id="LHZF01000102">
    <property type="protein sequence ID" value="KXV20168.1"/>
    <property type="molecule type" value="Genomic_DNA"/>
</dbReference>
<keyword evidence="1" id="KW-1133">Transmembrane helix</keyword>
<evidence type="ECO:0000313" key="6">
    <source>
        <dbReference type="Proteomes" id="UP000077349"/>
    </source>
</evidence>
<dbReference type="EMBL" id="JOPG01000009">
    <property type="protein sequence ID" value="OUJ06673.1"/>
    <property type="molecule type" value="Genomic_DNA"/>
</dbReference>
<dbReference type="Proteomes" id="UP000075526">
    <property type="component" value="Unassembled WGS sequence"/>
</dbReference>
<feature type="transmembrane region" description="Helical" evidence="1">
    <location>
        <begin position="87"/>
        <end position="109"/>
    </location>
</feature>
<reference evidence="4" key="1">
    <citation type="submission" date="2014-06" db="EMBL/GenBank/DDBJ databases">
        <authorList>
            <person name="Ju J."/>
            <person name="Zhang J."/>
        </authorList>
    </citation>
    <scope>NUCLEOTIDE SEQUENCE [LARGE SCALE GENOMIC DNA]</scope>
    <source>
        <strain evidence="4">DsW_057</strain>
    </source>
</reference>
<gene>
    <name evidence="2" type="ORF">AD933_01260</name>
    <name evidence="3" type="ORF">Amal_03303</name>
    <name evidence="4" type="ORF">HK23_14495</name>
</gene>
<evidence type="ECO:0000313" key="3">
    <source>
        <dbReference type="EMBL" id="OAG75521.1"/>
    </source>
</evidence>
<proteinExistence type="predicted"/>
<dbReference type="Proteomes" id="UP000077349">
    <property type="component" value="Unassembled WGS sequence"/>
</dbReference>
<reference evidence="2 5" key="3">
    <citation type="submission" date="2015-06" db="EMBL/GenBank/DDBJ databases">
        <title>Improved classification and identification of acetic acid bacteria using matrix-assisted laser desorption/ionization time-of-flight mass spectrometry; Gluconobacter nephelii and Gluconobacter uchimurae are later heterotypic synonyms of Gluconobacter japonicus and Gluconobacter oxydans, respectively.</title>
        <authorList>
            <person name="Li L."/>
            <person name="Cleenwerck I."/>
            <person name="De Vuyst L."/>
            <person name="Vandamme P."/>
        </authorList>
    </citation>
    <scope>NUCLEOTIDE SEQUENCE [LARGE SCALE GENOMIC DNA]</scope>
    <source>
        <strain evidence="2 5">LMG 1552</strain>
    </source>
</reference>
<reference evidence="7" key="2">
    <citation type="submission" date="2014-06" db="EMBL/GenBank/DDBJ databases">
        <authorList>
            <person name="Winans N.J."/>
            <person name="Newell P.D."/>
            <person name="Douglas A.E."/>
        </authorList>
    </citation>
    <scope>NUCLEOTIDE SEQUENCE [LARGE SCALE GENOMIC DNA]</scope>
    <source>
        <strain evidence="7">DsW_057</strain>
    </source>
</reference>
<dbReference type="Proteomes" id="UP000242683">
    <property type="component" value="Unassembled WGS sequence"/>
</dbReference>
<sequence>MHDIQTSGLLGRFITRLEAAEIYLRCDVATVDRYVAKGLLPKYKFGRKTLFLLADVLKLVVRADVPDMESGGPCGSTRRGRACSQPLPVALETLIFYLIAAALLIRFIMLHH</sequence>
<dbReference type="PATRIC" id="fig|178901.13.peg.2714"/>
<organism evidence="2 5">
    <name type="scientific">Acetobacter malorum</name>
    <dbReference type="NCBI Taxonomy" id="178901"/>
    <lineage>
        <taxon>Bacteria</taxon>
        <taxon>Pseudomonadati</taxon>
        <taxon>Pseudomonadota</taxon>
        <taxon>Alphaproteobacteria</taxon>
        <taxon>Acetobacterales</taxon>
        <taxon>Acetobacteraceae</taxon>
        <taxon>Acetobacter</taxon>
    </lineage>
</organism>
<keyword evidence="1" id="KW-0812">Transmembrane</keyword>
<name>A0A149S094_9PROT</name>
<reference evidence="3 6" key="4">
    <citation type="submission" date="2016-03" db="EMBL/GenBank/DDBJ databases">
        <title>Draft genome sequence of Acetobacter malorum CECT 7742, a strain isolated from strawberry vinegar.</title>
        <authorList>
            <person name="Sainz F."/>
            <person name="Mas A."/>
            <person name="Torija M.J."/>
        </authorList>
    </citation>
    <scope>NUCLEOTIDE SEQUENCE [LARGE SCALE GENOMIC DNA]</scope>
    <source>
        <strain evidence="3 6">CECT 7742</strain>
    </source>
</reference>
<evidence type="ECO:0000313" key="5">
    <source>
        <dbReference type="Proteomes" id="UP000075526"/>
    </source>
</evidence>
<dbReference type="AlphaFoldDB" id="A0A149S094"/>
<dbReference type="EMBL" id="LVHD01000040">
    <property type="protein sequence ID" value="OAG75521.1"/>
    <property type="molecule type" value="Genomic_DNA"/>
</dbReference>